<evidence type="ECO:0000256" key="9">
    <source>
        <dbReference type="ARBA" id="ARBA00022741"/>
    </source>
</evidence>
<keyword evidence="5 13" id="KW-0963">Cytoplasm</keyword>
<evidence type="ECO:0000256" key="10">
    <source>
        <dbReference type="ARBA" id="ARBA00022840"/>
    </source>
</evidence>
<organism evidence="17 18">
    <name type="scientific">Paenibacillus agaridevorans</name>
    <dbReference type="NCBI Taxonomy" id="171404"/>
    <lineage>
        <taxon>Bacteria</taxon>
        <taxon>Bacillati</taxon>
        <taxon>Bacillota</taxon>
        <taxon>Bacilli</taxon>
        <taxon>Bacillales</taxon>
        <taxon>Paenibacillaceae</taxon>
        <taxon>Paenibacillus</taxon>
    </lineage>
</organism>
<proteinExistence type="inferred from homology"/>
<protein>
    <recommendedName>
        <fullName evidence="4 13">Threonylcarbamoyl-AMP synthase</fullName>
        <shortName evidence="13">TC-AMP synthase</shortName>
        <ecNumber evidence="3 13">2.7.7.87</ecNumber>
    </recommendedName>
    <alternativeName>
        <fullName evidence="11 13">L-threonylcarbamoyladenylate synthase</fullName>
    </alternativeName>
</protein>
<evidence type="ECO:0000256" key="4">
    <source>
        <dbReference type="ARBA" id="ARBA00015492"/>
    </source>
</evidence>
<dbReference type="Gene3D" id="3.40.50.11030">
    <property type="entry name" value="Threonylcarbamoyl-AMP synthase, C-terminal domain"/>
    <property type="match status" value="1"/>
</dbReference>
<feature type="binding site" evidence="14">
    <location>
        <position position="204"/>
    </location>
    <ligand>
        <name>ATP</name>
        <dbReference type="ChEBI" id="CHEBI:30616"/>
    </ligand>
</feature>
<dbReference type="EC" id="2.7.7.87" evidence="3 13"/>
<feature type="domain" description="YrdC-like" evidence="16">
    <location>
        <begin position="73"/>
        <end position="261"/>
    </location>
</feature>
<feature type="binding site" evidence="14">
    <location>
        <position position="118"/>
    </location>
    <ligand>
        <name>ATP</name>
        <dbReference type="ChEBI" id="CHEBI:30616"/>
    </ligand>
</feature>
<dbReference type="InterPro" id="IPR050156">
    <property type="entry name" value="TC-AMP_synthase_SUA5"/>
</dbReference>
<dbReference type="InterPro" id="IPR038385">
    <property type="entry name" value="Sua5/YwlC_C"/>
</dbReference>
<dbReference type="AlphaFoldDB" id="A0A2R5ETH8"/>
<evidence type="ECO:0000313" key="17">
    <source>
        <dbReference type="EMBL" id="GBG07073.1"/>
    </source>
</evidence>
<sequence length="413" mass="42443">MIGGNGPGSNASDNKTGGEATSSNATGNTISGAAVSNAPGNVTCGDTPRGKAQATDLARKELTTVKGELSTATDELSTAADKLRSGGLVAFPTETVYGLGADARSDEAVAGIFEAKGRPSDNPLIVHIARREQLDELTVSVSPLEEALMTAFWPGPLTLVLPAQKGALSPLVTAGLSTVAVRMPDHPVALDLLRKADCPVAAPSANRSGRPSPTTAAHVLEDLGGRIHGIVDGGATGVGLESTVVQLEDNGLVRILRPGGITSEQLQAALPEAVVITDDELHGESAPRSPGMKYTHYAPRGELTLVRGDDRDIVAAAIQHAVEDCSSAGVATGVLAFDERAAQYQADLVIGMGSEALPQEAAKRLYAALREFDAAGIQRIWAETPGPDGIGAALLNRMVKAAGGRILLANPRN</sequence>
<feature type="binding site" evidence="14">
    <location>
        <position position="127"/>
    </location>
    <ligand>
        <name>L-threonine</name>
        <dbReference type="ChEBI" id="CHEBI:57926"/>
    </ligand>
</feature>
<keyword evidence="9 13" id="KW-0547">Nucleotide-binding</keyword>
<feature type="binding site" evidence="14">
    <location>
        <position position="257"/>
    </location>
    <ligand>
        <name>ATP</name>
        <dbReference type="ChEBI" id="CHEBI:30616"/>
    </ligand>
</feature>
<name>A0A2R5ETH8_9BACL</name>
<keyword evidence="8 13" id="KW-0548">Nucleotidyltransferase</keyword>
<evidence type="ECO:0000256" key="13">
    <source>
        <dbReference type="PIRNR" id="PIRNR004930"/>
    </source>
</evidence>
<dbReference type="NCBIfam" id="TIGR00057">
    <property type="entry name" value="L-threonylcarbamoyladenylate synthase"/>
    <property type="match status" value="1"/>
</dbReference>
<dbReference type="GO" id="GO:0003725">
    <property type="term" value="F:double-stranded RNA binding"/>
    <property type="evidence" value="ECO:0007669"/>
    <property type="project" value="UniProtKB-UniRule"/>
</dbReference>
<evidence type="ECO:0000256" key="3">
    <source>
        <dbReference type="ARBA" id="ARBA00012584"/>
    </source>
</evidence>
<dbReference type="InterPro" id="IPR017945">
    <property type="entry name" value="DHBP_synth_RibB-like_a/b_dom"/>
</dbReference>
<dbReference type="PIRSF" id="PIRSF004930">
    <property type="entry name" value="Tln_factor_SUA5"/>
    <property type="match status" value="1"/>
</dbReference>
<evidence type="ECO:0000259" key="16">
    <source>
        <dbReference type="PROSITE" id="PS51163"/>
    </source>
</evidence>
<evidence type="ECO:0000313" key="18">
    <source>
        <dbReference type="Proteomes" id="UP000245202"/>
    </source>
</evidence>
<keyword evidence="7 13" id="KW-0819">tRNA processing</keyword>
<evidence type="ECO:0000256" key="1">
    <source>
        <dbReference type="ARBA" id="ARBA00004496"/>
    </source>
</evidence>
<dbReference type="GO" id="GO:0005737">
    <property type="term" value="C:cytoplasm"/>
    <property type="evidence" value="ECO:0007669"/>
    <property type="project" value="UniProtKB-SubCell"/>
</dbReference>
<feature type="binding site" evidence="14">
    <location>
        <position position="297"/>
    </location>
    <ligand>
        <name>ATP</name>
        <dbReference type="ChEBI" id="CHEBI:30616"/>
    </ligand>
</feature>
<dbReference type="PROSITE" id="PS51163">
    <property type="entry name" value="YRDC"/>
    <property type="match status" value="1"/>
</dbReference>
<dbReference type="InterPro" id="IPR005145">
    <property type="entry name" value="Sua5_C"/>
</dbReference>
<feature type="compositionally biased region" description="Polar residues" evidence="15">
    <location>
        <begin position="8"/>
        <end position="31"/>
    </location>
</feature>
<feature type="binding site" evidence="14">
    <location>
        <position position="182"/>
    </location>
    <ligand>
        <name>L-threonine</name>
        <dbReference type="ChEBI" id="CHEBI:57926"/>
    </ligand>
</feature>
<comment type="similarity">
    <text evidence="2 13">Belongs to the SUA5 family.</text>
</comment>
<evidence type="ECO:0000256" key="14">
    <source>
        <dbReference type="PIRSR" id="PIRSR004930-1"/>
    </source>
</evidence>
<feature type="binding site" evidence="14">
    <location>
        <position position="95"/>
    </location>
    <ligand>
        <name>L-threonine</name>
        <dbReference type="ChEBI" id="CHEBI:57926"/>
    </ligand>
</feature>
<dbReference type="GO" id="GO:0005524">
    <property type="term" value="F:ATP binding"/>
    <property type="evidence" value="ECO:0007669"/>
    <property type="project" value="UniProtKB-UniRule"/>
</dbReference>
<dbReference type="GO" id="GO:0000049">
    <property type="term" value="F:tRNA binding"/>
    <property type="evidence" value="ECO:0007669"/>
    <property type="project" value="TreeGrafter"/>
</dbReference>
<dbReference type="GO" id="GO:0061710">
    <property type="term" value="F:L-threonylcarbamoyladenylate synthase"/>
    <property type="evidence" value="ECO:0007669"/>
    <property type="project" value="UniProtKB-EC"/>
</dbReference>
<dbReference type="Gene3D" id="3.90.870.10">
    <property type="entry name" value="DHBP synthase"/>
    <property type="match status" value="1"/>
</dbReference>
<feature type="binding site" evidence="14">
    <location>
        <position position="202"/>
    </location>
    <ligand>
        <name>L-threonine</name>
        <dbReference type="ChEBI" id="CHEBI:57926"/>
    </ligand>
</feature>
<dbReference type="Proteomes" id="UP000245202">
    <property type="component" value="Unassembled WGS sequence"/>
</dbReference>
<keyword evidence="6 13" id="KW-0808">Transferase</keyword>
<dbReference type="Pfam" id="PF03481">
    <property type="entry name" value="Sua5_C"/>
    <property type="match status" value="1"/>
</dbReference>
<accession>A0A2R5ETH8</accession>
<evidence type="ECO:0000256" key="6">
    <source>
        <dbReference type="ARBA" id="ARBA00022679"/>
    </source>
</evidence>
<keyword evidence="10 13" id="KW-0067">ATP-binding</keyword>
<dbReference type="GO" id="GO:0006450">
    <property type="term" value="P:regulation of translational fidelity"/>
    <property type="evidence" value="ECO:0007669"/>
    <property type="project" value="TreeGrafter"/>
</dbReference>
<feature type="binding site" evidence="14">
    <location>
        <position position="242"/>
    </location>
    <ligand>
        <name>L-threonine</name>
        <dbReference type="ChEBI" id="CHEBI:57926"/>
    </ligand>
</feature>
<evidence type="ECO:0000256" key="8">
    <source>
        <dbReference type="ARBA" id="ARBA00022695"/>
    </source>
</evidence>
<comment type="catalytic activity">
    <reaction evidence="12 13">
        <text>L-threonine + hydrogencarbonate + ATP = L-threonylcarbamoyladenylate + diphosphate + H2O</text>
        <dbReference type="Rhea" id="RHEA:36407"/>
        <dbReference type="ChEBI" id="CHEBI:15377"/>
        <dbReference type="ChEBI" id="CHEBI:17544"/>
        <dbReference type="ChEBI" id="CHEBI:30616"/>
        <dbReference type="ChEBI" id="CHEBI:33019"/>
        <dbReference type="ChEBI" id="CHEBI:57926"/>
        <dbReference type="ChEBI" id="CHEBI:73682"/>
        <dbReference type="EC" id="2.7.7.87"/>
    </reaction>
</comment>
<gene>
    <name evidence="17" type="ORF">PAT3040_01621</name>
</gene>
<evidence type="ECO:0000256" key="7">
    <source>
        <dbReference type="ARBA" id="ARBA00022694"/>
    </source>
</evidence>
<dbReference type="InterPro" id="IPR010923">
    <property type="entry name" value="T(6)A37_SUA5"/>
</dbReference>
<dbReference type="InterPro" id="IPR006070">
    <property type="entry name" value="Sua5-like_dom"/>
</dbReference>
<dbReference type="PANTHER" id="PTHR17490:SF16">
    <property type="entry name" value="THREONYLCARBAMOYL-AMP SYNTHASE"/>
    <property type="match status" value="1"/>
</dbReference>
<feature type="region of interest" description="Disordered" evidence="15">
    <location>
        <begin position="1"/>
        <end position="55"/>
    </location>
</feature>
<feature type="binding site" evidence="14">
    <location>
        <position position="212"/>
    </location>
    <ligand>
        <name>ATP</name>
        <dbReference type="ChEBI" id="CHEBI:30616"/>
    </ligand>
</feature>
<evidence type="ECO:0000256" key="2">
    <source>
        <dbReference type="ARBA" id="ARBA00007663"/>
    </source>
</evidence>
<evidence type="ECO:0000256" key="5">
    <source>
        <dbReference type="ARBA" id="ARBA00022490"/>
    </source>
</evidence>
<dbReference type="Pfam" id="PF01300">
    <property type="entry name" value="Sua5_yciO_yrdC"/>
    <property type="match status" value="1"/>
</dbReference>
<feature type="binding site" evidence="14">
    <location>
        <position position="178"/>
    </location>
    <ligand>
        <name>ATP</name>
        <dbReference type="ChEBI" id="CHEBI:30616"/>
    </ligand>
</feature>
<comment type="subcellular location">
    <subcellularLocation>
        <location evidence="1 13">Cytoplasm</location>
    </subcellularLocation>
</comment>
<feature type="binding site" evidence="14">
    <location>
        <position position="122"/>
    </location>
    <ligand>
        <name>L-threonine</name>
        <dbReference type="ChEBI" id="CHEBI:57926"/>
    </ligand>
</feature>
<dbReference type="GO" id="GO:0008033">
    <property type="term" value="P:tRNA processing"/>
    <property type="evidence" value="ECO:0007669"/>
    <property type="project" value="UniProtKB-KW"/>
</dbReference>
<dbReference type="EMBL" id="BDQX01000076">
    <property type="protein sequence ID" value="GBG07073.1"/>
    <property type="molecule type" value="Genomic_DNA"/>
</dbReference>
<evidence type="ECO:0000256" key="12">
    <source>
        <dbReference type="ARBA" id="ARBA00048366"/>
    </source>
</evidence>
<dbReference type="SUPFAM" id="SSF55821">
    <property type="entry name" value="YrdC/RibB"/>
    <property type="match status" value="1"/>
</dbReference>
<evidence type="ECO:0000256" key="15">
    <source>
        <dbReference type="SAM" id="MobiDB-lite"/>
    </source>
</evidence>
<keyword evidence="18" id="KW-1185">Reference proteome</keyword>
<dbReference type="PANTHER" id="PTHR17490">
    <property type="entry name" value="SUA5"/>
    <property type="match status" value="1"/>
</dbReference>
<reference evidence="17 18" key="1">
    <citation type="submission" date="2017-08" db="EMBL/GenBank/DDBJ databases">
        <title>Substantial Increase in Enzyme Production by Combined Drug-Resistance Mutations in Paenibacillus agaridevorans.</title>
        <authorList>
            <person name="Tanaka Y."/>
            <person name="Funane K."/>
            <person name="Hosaka T."/>
            <person name="Shiwa Y."/>
            <person name="Fujita N."/>
            <person name="Miyazaki T."/>
            <person name="Yoshikawa H."/>
            <person name="Murakami K."/>
            <person name="Kasahara K."/>
            <person name="Inaoka T."/>
            <person name="Hiraga Y."/>
            <person name="Ochi K."/>
        </authorList>
    </citation>
    <scope>NUCLEOTIDE SEQUENCE [LARGE SCALE GENOMIC DNA]</scope>
    <source>
        <strain evidence="17 18">T-3040</strain>
    </source>
</reference>
<comment type="function">
    <text evidence="13">Required for the formation of a threonylcarbamoyl group on adenosine at position 37 (t(6)A37) in tRNAs that read codons beginning with adenine.</text>
</comment>
<comment type="caution">
    <text evidence="17">The sequence shown here is derived from an EMBL/GenBank/DDBJ whole genome shotgun (WGS) entry which is preliminary data.</text>
</comment>
<evidence type="ECO:0000256" key="11">
    <source>
        <dbReference type="ARBA" id="ARBA00029774"/>
    </source>
</evidence>
<dbReference type="FunFam" id="3.90.870.10:FF:000008">
    <property type="entry name" value="Threonylcarbamoyl-AMP synthase"/>
    <property type="match status" value="1"/>
</dbReference>